<keyword evidence="2" id="KW-0472">Membrane</keyword>
<sequence>MVRGWTWPFTHLAVAMSGLFATLRRFQIRGRKAEGDRGCDPTPGVSSIWSRTGKWLAALWVVRRTRLFAGRDLPSPGALSGCCRHLEGARAAEESCRRPHQSNRTEGSAPVRQHHVGRVRLVTRTPPPPGSAPLGLCSPGRGTQHRSLRSRSPTQVYKEGKRP</sequence>
<name>A0AAV7WNB4_PLEWA</name>
<accession>A0AAV7WNB4</accession>
<organism evidence="3 4">
    <name type="scientific">Pleurodeles waltl</name>
    <name type="common">Iberian ribbed newt</name>
    <dbReference type="NCBI Taxonomy" id="8319"/>
    <lineage>
        <taxon>Eukaryota</taxon>
        <taxon>Metazoa</taxon>
        <taxon>Chordata</taxon>
        <taxon>Craniata</taxon>
        <taxon>Vertebrata</taxon>
        <taxon>Euteleostomi</taxon>
        <taxon>Amphibia</taxon>
        <taxon>Batrachia</taxon>
        <taxon>Caudata</taxon>
        <taxon>Salamandroidea</taxon>
        <taxon>Salamandridae</taxon>
        <taxon>Pleurodelinae</taxon>
        <taxon>Pleurodeles</taxon>
    </lineage>
</organism>
<evidence type="ECO:0000313" key="3">
    <source>
        <dbReference type="EMBL" id="KAJ1214416.1"/>
    </source>
</evidence>
<keyword evidence="2" id="KW-0812">Transmembrane</keyword>
<proteinExistence type="predicted"/>
<dbReference type="Proteomes" id="UP001066276">
    <property type="component" value="Chromosome 1_1"/>
</dbReference>
<feature type="transmembrane region" description="Helical" evidence="2">
    <location>
        <begin position="6"/>
        <end position="23"/>
    </location>
</feature>
<gene>
    <name evidence="3" type="ORF">NDU88_002035</name>
</gene>
<reference evidence="3" key="1">
    <citation type="journal article" date="2022" name="bioRxiv">
        <title>Sequencing and chromosome-scale assembly of the giantPleurodeles waltlgenome.</title>
        <authorList>
            <person name="Brown T."/>
            <person name="Elewa A."/>
            <person name="Iarovenko S."/>
            <person name="Subramanian E."/>
            <person name="Araus A.J."/>
            <person name="Petzold A."/>
            <person name="Susuki M."/>
            <person name="Suzuki K.-i.T."/>
            <person name="Hayashi T."/>
            <person name="Toyoda A."/>
            <person name="Oliveira C."/>
            <person name="Osipova E."/>
            <person name="Leigh N.D."/>
            <person name="Simon A."/>
            <person name="Yun M.H."/>
        </authorList>
    </citation>
    <scope>NUCLEOTIDE SEQUENCE</scope>
    <source>
        <strain evidence="3">20211129_DDA</strain>
        <tissue evidence="3">Liver</tissue>
    </source>
</reference>
<feature type="region of interest" description="Disordered" evidence="1">
    <location>
        <begin position="93"/>
        <end position="163"/>
    </location>
</feature>
<dbReference type="AlphaFoldDB" id="A0AAV7WNB4"/>
<evidence type="ECO:0000256" key="2">
    <source>
        <dbReference type="SAM" id="Phobius"/>
    </source>
</evidence>
<evidence type="ECO:0000313" key="4">
    <source>
        <dbReference type="Proteomes" id="UP001066276"/>
    </source>
</evidence>
<dbReference type="EMBL" id="JANPWB010000001">
    <property type="protein sequence ID" value="KAJ1214416.1"/>
    <property type="molecule type" value="Genomic_DNA"/>
</dbReference>
<keyword evidence="2" id="KW-1133">Transmembrane helix</keyword>
<evidence type="ECO:0008006" key="5">
    <source>
        <dbReference type="Google" id="ProtNLM"/>
    </source>
</evidence>
<protein>
    <recommendedName>
        <fullName evidence="5">Secreted protein</fullName>
    </recommendedName>
</protein>
<keyword evidence="4" id="KW-1185">Reference proteome</keyword>
<evidence type="ECO:0000256" key="1">
    <source>
        <dbReference type="SAM" id="MobiDB-lite"/>
    </source>
</evidence>
<comment type="caution">
    <text evidence="3">The sequence shown here is derived from an EMBL/GenBank/DDBJ whole genome shotgun (WGS) entry which is preliminary data.</text>
</comment>